<evidence type="ECO:0000313" key="9">
    <source>
        <dbReference type="Proteomes" id="UP001157109"/>
    </source>
</evidence>
<dbReference type="RefSeq" id="WP_241443077.1">
    <property type="nucleotide sequence ID" value="NZ_BSUJ01000001.1"/>
</dbReference>
<comment type="catalytic activity">
    <reaction evidence="4">
        <text>a 2'-deoxyadenosine in DNA + S-adenosyl-L-methionine = an N(6)-methyl-2'-deoxyadenosine in DNA + S-adenosyl-L-homocysteine + H(+)</text>
        <dbReference type="Rhea" id="RHEA:15197"/>
        <dbReference type="Rhea" id="RHEA-COMP:12418"/>
        <dbReference type="Rhea" id="RHEA-COMP:12419"/>
        <dbReference type="ChEBI" id="CHEBI:15378"/>
        <dbReference type="ChEBI" id="CHEBI:57856"/>
        <dbReference type="ChEBI" id="CHEBI:59789"/>
        <dbReference type="ChEBI" id="CHEBI:90615"/>
        <dbReference type="ChEBI" id="CHEBI:90616"/>
        <dbReference type="EC" id="2.1.1.72"/>
    </reaction>
</comment>
<comment type="caution">
    <text evidence="8">The sequence shown here is derived from an EMBL/GenBank/DDBJ whole genome shotgun (WGS) entry which is preliminary data.</text>
</comment>
<evidence type="ECO:0000256" key="4">
    <source>
        <dbReference type="ARBA" id="ARBA00047942"/>
    </source>
</evidence>
<dbReference type="Pfam" id="PF18135">
    <property type="entry name" value="Type_ISP_C"/>
    <property type="match status" value="1"/>
</dbReference>
<feature type="domain" description="MmeI-like DNA-methyltransferase" evidence="7">
    <location>
        <begin position="373"/>
        <end position="531"/>
    </location>
</feature>
<accession>A0ABQ6HLB3</accession>
<evidence type="ECO:0000256" key="1">
    <source>
        <dbReference type="ARBA" id="ARBA00011900"/>
    </source>
</evidence>
<dbReference type="PANTHER" id="PTHR33841">
    <property type="entry name" value="DNA METHYLTRANSFERASE YEEA-RELATED"/>
    <property type="match status" value="1"/>
</dbReference>
<evidence type="ECO:0000259" key="6">
    <source>
        <dbReference type="Pfam" id="PF18135"/>
    </source>
</evidence>
<dbReference type="PANTHER" id="PTHR33841:SF1">
    <property type="entry name" value="DNA METHYLTRANSFERASE A"/>
    <property type="match status" value="1"/>
</dbReference>
<reference evidence="9" key="1">
    <citation type="journal article" date="2019" name="Int. J. Syst. Evol. Microbiol.">
        <title>The Global Catalogue of Microorganisms (GCM) 10K type strain sequencing project: providing services to taxonomists for standard genome sequencing and annotation.</title>
        <authorList>
            <consortium name="The Broad Institute Genomics Platform"/>
            <consortium name="The Broad Institute Genome Sequencing Center for Infectious Disease"/>
            <person name="Wu L."/>
            <person name="Ma J."/>
        </authorList>
    </citation>
    <scope>NUCLEOTIDE SEQUENCE [LARGE SCALE GENOMIC DNA]</scope>
    <source>
        <strain evidence="9">NBRC 105830</strain>
    </source>
</reference>
<keyword evidence="2 8" id="KW-0489">Methyltransferase</keyword>
<evidence type="ECO:0000256" key="3">
    <source>
        <dbReference type="ARBA" id="ARBA00022679"/>
    </source>
</evidence>
<feature type="region of interest" description="Disordered" evidence="5">
    <location>
        <begin position="1035"/>
        <end position="1054"/>
    </location>
</feature>
<dbReference type="InterPro" id="IPR050953">
    <property type="entry name" value="N4_N6_ade-DNA_methylase"/>
</dbReference>
<evidence type="ECO:0000256" key="5">
    <source>
        <dbReference type="SAM" id="MobiDB-lite"/>
    </source>
</evidence>
<dbReference type="PRINTS" id="PR00507">
    <property type="entry name" value="N12N6MTFRASE"/>
</dbReference>
<keyword evidence="9" id="KW-1185">Reference proteome</keyword>
<evidence type="ECO:0000256" key="2">
    <source>
        <dbReference type="ARBA" id="ARBA00022603"/>
    </source>
</evidence>
<protein>
    <recommendedName>
        <fullName evidence="1">site-specific DNA-methyltransferase (adenine-specific)</fullName>
        <ecNumber evidence="1">2.1.1.72</ecNumber>
    </recommendedName>
</protein>
<dbReference type="InterPro" id="IPR046816">
    <property type="entry name" value="MmeI_Mtase"/>
</dbReference>
<dbReference type="EMBL" id="BSUJ01000001">
    <property type="protein sequence ID" value="GMA18858.1"/>
    <property type="molecule type" value="Genomic_DNA"/>
</dbReference>
<dbReference type="GO" id="GO:0032259">
    <property type="term" value="P:methylation"/>
    <property type="evidence" value="ECO:0007669"/>
    <property type="project" value="UniProtKB-KW"/>
</dbReference>
<dbReference type="InterPro" id="IPR041635">
    <property type="entry name" value="Type_ISP_LLaBIII_C"/>
</dbReference>
<dbReference type="GO" id="GO:0008168">
    <property type="term" value="F:methyltransferase activity"/>
    <property type="evidence" value="ECO:0007669"/>
    <property type="project" value="UniProtKB-KW"/>
</dbReference>
<name>A0ABQ6HLB3_9MICO</name>
<dbReference type="Proteomes" id="UP001157109">
    <property type="component" value="Unassembled WGS sequence"/>
</dbReference>
<dbReference type="InterPro" id="IPR029063">
    <property type="entry name" value="SAM-dependent_MTases_sf"/>
</dbReference>
<sequence>MPTTDQYLADLASNLAGGDATEHTHRPALQNWLQSFGSGITATNEPKQSENNAPDFDVKAKRRHGTLTLGKIEAKDVGISPGLKDIEADSEREIPRTKNGQQLRRYRKAFPNLLLTDYVEFRWYRNGALKLTASLGRVDGDHVVLTPTSRSEVEALVKGFLAEPPERISTAPALARRMAAIAAVIHDVIQHSFASATASDTTTGLLTAFRDTLVPDLTEDQFADMLAQTIAYGLFAARVQHDGQTAFTREKAAAFIPKTNPFLRGLFAHVSGPTLSDEPYAGTVDDLAQLLHDADIDKVLANFGADKRDPIVHFYETFLSVYNPTLRDIRGVYYTPLPMVEFILDSVDHVLRSTFALPGGVADTNQTDDGQHRVLLLDPATGTGTFLYAAVGRIRQQFIDQGRGALWSAYVSEHLLPRLFGFELMVAPYAVAHLKLALQLAGMDMPADDREDIAYDFEKDERVGVYLTNALDPGEAHSTLPLGKFISDEANAASSVKTDKPIMVVMGNPPYQGQSANASTRREVARKVKGKTQYRTVRTAIGELIETYKSIRGVPLGEGNPKWLQDDYVKFIRLGQSRIEQTGNGVLAYVTNHTYLDAPTFRGMRHSLLETFDEIYVLDLHGSARRREKNPDGGVDENVFDQIMQGVVVAVFVKSTDSTEPATVHYADLWGSRSAKYEWLDSNHVGTVTWQDFVPAAPFFSFRPQDASIREEWEACVSLTDVFPTYATGIVTHRDEFATDTRRERVLARLREFCDPTKTDAQVRARFFGTKSRTTPAGITYPAGDNRDWNMKTKRASLMADGKREDSIKPYAHRPFDTRWVMYHKDAIDALKFDVMRHMLAGGNLGFISARSNKSPTQDQFFVTDQMSEVKLGEATTGSVLFPLWLHPDEGKPASAQGQDQLFAAQGQQAVVGNIGEKIKDRILSALGLAYVDEDRGDLKATVGARDIFDYAYAVVHSPSYRLRYADFLRSDYPRIPIVTDLDAFRELVRFGQTLVELHTLNGQPNVAGSTPTLTKGTNKIDAIPVSQRWEATGDGHGRLRLNTDGGKKGGAQTIDDVPERVWAHHVGGHRVLQKWMEARAGDTLSHSELTHLLDVLNAIAATHEVVDQIDERFADWPIA</sequence>
<dbReference type="Gene3D" id="3.40.50.150">
    <property type="entry name" value="Vaccinia Virus protein VP39"/>
    <property type="match status" value="1"/>
</dbReference>
<proteinExistence type="predicted"/>
<dbReference type="SUPFAM" id="SSF53335">
    <property type="entry name" value="S-adenosyl-L-methionine-dependent methyltransferases"/>
    <property type="match status" value="1"/>
</dbReference>
<dbReference type="Pfam" id="PF20473">
    <property type="entry name" value="MmeI_Mtase"/>
    <property type="match status" value="1"/>
</dbReference>
<gene>
    <name evidence="8" type="ORF">GCM10025862_08790</name>
</gene>
<evidence type="ECO:0000259" key="7">
    <source>
        <dbReference type="Pfam" id="PF20473"/>
    </source>
</evidence>
<evidence type="ECO:0000313" key="8">
    <source>
        <dbReference type="EMBL" id="GMA18858.1"/>
    </source>
</evidence>
<feature type="domain" description="Type ISP restriction-modification enzyme LLaBIII C-terminal specificity" evidence="6">
    <location>
        <begin position="721"/>
        <end position="1095"/>
    </location>
</feature>
<organism evidence="8 9">
    <name type="scientific">Arsenicicoccus piscis</name>
    <dbReference type="NCBI Taxonomy" id="673954"/>
    <lineage>
        <taxon>Bacteria</taxon>
        <taxon>Bacillati</taxon>
        <taxon>Actinomycetota</taxon>
        <taxon>Actinomycetes</taxon>
        <taxon>Micrococcales</taxon>
        <taxon>Intrasporangiaceae</taxon>
        <taxon>Arsenicicoccus</taxon>
    </lineage>
</organism>
<keyword evidence="3" id="KW-0808">Transferase</keyword>
<dbReference type="EC" id="2.1.1.72" evidence="1"/>